<reference evidence="1" key="2">
    <citation type="submission" date="2025-08" db="UniProtKB">
        <authorList>
            <consortium name="Ensembl"/>
        </authorList>
    </citation>
    <scope>IDENTIFICATION</scope>
</reference>
<accession>A0AAZ1XDD9</accession>
<sequence length="78" mass="9228">MSKSICGSQCFLLRGNRVQMALWVAMNHFEPGSSINYEKLHENISVVRRRSELTFKTKCSLFQSHINLYLLYTHRFFL</sequence>
<proteinExistence type="predicted"/>
<evidence type="ECO:0000313" key="2">
    <source>
        <dbReference type="Proteomes" id="UP000472276"/>
    </source>
</evidence>
<keyword evidence="2" id="KW-1185">Reference proteome</keyword>
<dbReference type="Proteomes" id="UP000472276">
    <property type="component" value="Unassembled WGS sequence"/>
</dbReference>
<dbReference type="Ensembl" id="ENSOABT00000071210.1">
    <property type="protein sequence ID" value="ENSOABP00000065649.1"/>
    <property type="gene ID" value="ENSOABG00000031460.1"/>
</dbReference>
<evidence type="ECO:0000313" key="1">
    <source>
        <dbReference type="Ensembl" id="ENSOABP00000065649.1"/>
    </source>
</evidence>
<dbReference type="AlphaFoldDB" id="A0AAZ1XDD9"/>
<reference evidence="1" key="3">
    <citation type="submission" date="2025-09" db="UniProtKB">
        <authorList>
            <consortium name="Ensembl"/>
        </authorList>
    </citation>
    <scope>IDENTIFICATION</scope>
</reference>
<organism evidence="1 2">
    <name type="scientific">Oreochromis aureus</name>
    <name type="common">Israeli tilapia</name>
    <name type="synonym">Chromis aureus</name>
    <dbReference type="NCBI Taxonomy" id="47969"/>
    <lineage>
        <taxon>Eukaryota</taxon>
        <taxon>Metazoa</taxon>
        <taxon>Chordata</taxon>
        <taxon>Craniata</taxon>
        <taxon>Vertebrata</taxon>
        <taxon>Euteleostomi</taxon>
        <taxon>Actinopterygii</taxon>
        <taxon>Neopterygii</taxon>
        <taxon>Teleostei</taxon>
        <taxon>Neoteleostei</taxon>
        <taxon>Acanthomorphata</taxon>
        <taxon>Ovalentaria</taxon>
        <taxon>Cichlomorphae</taxon>
        <taxon>Cichliformes</taxon>
        <taxon>Cichlidae</taxon>
        <taxon>African cichlids</taxon>
        <taxon>Pseudocrenilabrinae</taxon>
        <taxon>Oreochromini</taxon>
        <taxon>Oreochromis</taxon>
    </lineage>
</organism>
<protein>
    <submittedName>
        <fullName evidence="1">Uncharacterized protein</fullName>
    </submittedName>
</protein>
<name>A0AAZ1XDD9_OREAU</name>
<reference evidence="2" key="1">
    <citation type="submission" date="2020-03" db="EMBL/GenBank/DDBJ databases">
        <title>Evolution of repeat sequences and sex chromosomes of tilapia species revealed by chromosome-level genomes.</title>
        <authorList>
            <person name="Xu L."/>
            <person name="Tao W."/>
            <person name="Wang D."/>
            <person name="Zhou Q."/>
        </authorList>
    </citation>
    <scope>NUCLEOTIDE SEQUENCE [LARGE SCALE GENOMIC DNA]</scope>
    <source>
        <strain evidence="2">Israel</strain>
    </source>
</reference>